<proteinExistence type="predicted"/>
<dbReference type="InterPro" id="IPR029033">
    <property type="entry name" value="His_PPase_superfam"/>
</dbReference>
<dbReference type="InterPro" id="IPR050275">
    <property type="entry name" value="PGM_Phosphatase"/>
</dbReference>
<dbReference type="GO" id="GO:0016791">
    <property type="term" value="F:phosphatase activity"/>
    <property type="evidence" value="ECO:0007669"/>
    <property type="project" value="TreeGrafter"/>
</dbReference>
<organism evidence="1 2">
    <name type="scientific">Pseudorhodoferax soli</name>
    <dbReference type="NCBI Taxonomy" id="545864"/>
    <lineage>
        <taxon>Bacteria</taxon>
        <taxon>Pseudomonadati</taxon>
        <taxon>Pseudomonadota</taxon>
        <taxon>Betaproteobacteria</taxon>
        <taxon>Burkholderiales</taxon>
        <taxon>Comamonadaceae</taxon>
    </lineage>
</organism>
<dbReference type="AlphaFoldDB" id="A0A368XE11"/>
<dbReference type="PANTHER" id="PTHR48100:SF62">
    <property type="entry name" value="GLUCOSYL-3-PHOSPHOGLYCERATE PHOSPHATASE"/>
    <property type="match status" value="1"/>
</dbReference>
<dbReference type="PROSITE" id="PS00175">
    <property type="entry name" value="PG_MUTASE"/>
    <property type="match status" value="1"/>
</dbReference>
<dbReference type="Pfam" id="PF00300">
    <property type="entry name" value="His_Phos_1"/>
    <property type="match status" value="1"/>
</dbReference>
<dbReference type="SUPFAM" id="SSF53254">
    <property type="entry name" value="Phosphoglycerate mutase-like"/>
    <property type="match status" value="1"/>
</dbReference>
<dbReference type="OrthoDB" id="9082843at2"/>
<protein>
    <submittedName>
        <fullName evidence="1">Broad specificity phosphatase PhoE</fullName>
    </submittedName>
</protein>
<reference evidence="1 2" key="1">
    <citation type="submission" date="2018-07" db="EMBL/GenBank/DDBJ databases">
        <title>Genomic Encyclopedia of Type Strains, Phase IV (KMG-IV): sequencing the most valuable type-strain genomes for metagenomic binning, comparative biology and taxonomic classification.</title>
        <authorList>
            <person name="Goeker M."/>
        </authorList>
    </citation>
    <scope>NUCLEOTIDE SEQUENCE [LARGE SCALE GENOMIC DNA]</scope>
    <source>
        <strain evidence="1 2">DSM 21634</strain>
    </source>
</reference>
<evidence type="ECO:0000313" key="2">
    <source>
        <dbReference type="Proteomes" id="UP000252884"/>
    </source>
</evidence>
<comment type="caution">
    <text evidence="1">The sequence shown here is derived from an EMBL/GenBank/DDBJ whole genome shotgun (WGS) entry which is preliminary data.</text>
</comment>
<gene>
    <name evidence="1" type="ORF">DES41_113192</name>
</gene>
<dbReference type="InterPro" id="IPR001345">
    <property type="entry name" value="PG/BPGM_mutase_AS"/>
</dbReference>
<dbReference type="PANTHER" id="PTHR48100">
    <property type="entry name" value="BROAD-SPECIFICITY PHOSPHATASE YOR283W-RELATED"/>
    <property type="match status" value="1"/>
</dbReference>
<dbReference type="Gene3D" id="3.40.50.1240">
    <property type="entry name" value="Phosphoglycerate mutase-like"/>
    <property type="match status" value="1"/>
</dbReference>
<name>A0A368XE11_9BURK</name>
<dbReference type="InterPro" id="IPR013078">
    <property type="entry name" value="His_Pase_superF_clade-1"/>
</dbReference>
<sequence>MKTITLVRHGESEANAGLPSHDPALIPLTANGIAQAGHWARAMDWQPPRVFSSYYQRAQHTAAPCAARWQLPIETIENLHEFVTLPPAEVAGTTNLARKPLIDAYWARAEPAHCTGPGAESFLDFAGRVDQVRAQLEALPDRSVVFGHGMWLAMLVWRCMGFPVDSTRAMQAFRAFQLGLPMPNCCSYALHGSDGHWAIRFAAVLPRALPTPGEQAVQIQ</sequence>
<dbReference type="EMBL" id="QPJK01000013">
    <property type="protein sequence ID" value="RCW65268.1"/>
    <property type="molecule type" value="Genomic_DNA"/>
</dbReference>
<dbReference type="RefSeq" id="WP_114472045.1">
    <property type="nucleotide sequence ID" value="NZ_QPJK01000013.1"/>
</dbReference>
<dbReference type="CDD" id="cd07067">
    <property type="entry name" value="HP_PGM_like"/>
    <property type="match status" value="1"/>
</dbReference>
<dbReference type="SMART" id="SM00855">
    <property type="entry name" value="PGAM"/>
    <property type="match status" value="1"/>
</dbReference>
<accession>A0A368XE11</accession>
<keyword evidence="2" id="KW-1185">Reference proteome</keyword>
<evidence type="ECO:0000313" key="1">
    <source>
        <dbReference type="EMBL" id="RCW65268.1"/>
    </source>
</evidence>
<dbReference type="Proteomes" id="UP000252884">
    <property type="component" value="Unassembled WGS sequence"/>
</dbReference>
<dbReference type="GO" id="GO:0005737">
    <property type="term" value="C:cytoplasm"/>
    <property type="evidence" value="ECO:0007669"/>
    <property type="project" value="TreeGrafter"/>
</dbReference>